<dbReference type="PANTHER" id="PTHR10668:SF103">
    <property type="entry name" value="PYRIDINE NUCLEOTIDE-DISULFIDE OXIDOREDUCTASE DOMAIN-CONTAINING PROTEIN 2"/>
    <property type="match status" value="1"/>
</dbReference>
<sequence length="336" mass="35723">MDAWDAVIIGSGHNALVAGAFLARDGWRVLVLEERDRPGGLVRTEELTLPGFKHDVYASAHPLFTAGPAYAALAPDLAGRGLEYRRPRYWSGVATPAGSTVLSSDPAENLAEAERLGDGPAFAKLLKDFEPFVEPVFGLLGAELSSRESARVIGKLFRDRGFAQLFTLTARDLLTQSFTSPVLKAALAPWALHLGRGPDEANSGIWVLLCQIALTLAGMPGPAVPRTARRRAVRRAAVDSRGGRAVPVRARLFRPASRAVGAAALRRRTAAGGRGTAPRRRTRRAFAVSQRGGAGTPARGTDHRHRRSLHCGQLTRAGGPGHRAVAVAGRPGATAR</sequence>
<proteinExistence type="predicted"/>
<dbReference type="Proteomes" id="UP001440984">
    <property type="component" value="Unassembled WGS sequence"/>
</dbReference>
<organism evidence="2 3">
    <name type="scientific">Amycolatopsis melonis</name>
    <dbReference type="NCBI Taxonomy" id="3156488"/>
    <lineage>
        <taxon>Bacteria</taxon>
        <taxon>Bacillati</taxon>
        <taxon>Actinomycetota</taxon>
        <taxon>Actinomycetes</taxon>
        <taxon>Pseudonocardiales</taxon>
        <taxon>Pseudonocardiaceae</taxon>
        <taxon>Amycolatopsis</taxon>
    </lineage>
</organism>
<accession>A0ABV0LE75</accession>
<dbReference type="EMBL" id="JBDZYD010000005">
    <property type="protein sequence ID" value="MEQ0560608.1"/>
    <property type="molecule type" value="Genomic_DNA"/>
</dbReference>
<keyword evidence="3" id="KW-1185">Reference proteome</keyword>
<feature type="region of interest" description="Disordered" evidence="1">
    <location>
        <begin position="287"/>
        <end position="306"/>
    </location>
</feature>
<dbReference type="RefSeq" id="WP_348951572.1">
    <property type="nucleotide sequence ID" value="NZ_JBDZYD010000005.1"/>
</dbReference>
<dbReference type="InterPro" id="IPR036188">
    <property type="entry name" value="FAD/NAD-bd_sf"/>
</dbReference>
<dbReference type="SUPFAM" id="SSF51905">
    <property type="entry name" value="FAD/NAD(P)-binding domain"/>
    <property type="match status" value="1"/>
</dbReference>
<protein>
    <submittedName>
        <fullName evidence="2">NAD(P)-binding protein</fullName>
    </submittedName>
</protein>
<evidence type="ECO:0000313" key="3">
    <source>
        <dbReference type="Proteomes" id="UP001440984"/>
    </source>
</evidence>
<dbReference type="Gene3D" id="3.50.50.60">
    <property type="entry name" value="FAD/NAD(P)-binding domain"/>
    <property type="match status" value="1"/>
</dbReference>
<evidence type="ECO:0000256" key="1">
    <source>
        <dbReference type="SAM" id="MobiDB-lite"/>
    </source>
</evidence>
<reference evidence="2 3" key="1">
    <citation type="submission" date="2024-05" db="EMBL/GenBank/DDBJ databases">
        <authorList>
            <person name="Zhao H."/>
            <person name="Xu Y."/>
            <person name="Lin S."/>
            <person name="Spain J.C."/>
            <person name="Zhou N.-Y."/>
        </authorList>
    </citation>
    <scope>NUCLEOTIDE SEQUENCE [LARGE SCALE GENOMIC DNA]</scope>
    <source>
        <strain evidence="2 3">NEAU-NG30</strain>
    </source>
</reference>
<dbReference type="Pfam" id="PF13450">
    <property type="entry name" value="NAD_binding_8"/>
    <property type="match status" value="1"/>
</dbReference>
<dbReference type="PANTHER" id="PTHR10668">
    <property type="entry name" value="PHYTOENE DEHYDROGENASE"/>
    <property type="match status" value="1"/>
</dbReference>
<comment type="caution">
    <text evidence="2">The sequence shown here is derived from an EMBL/GenBank/DDBJ whole genome shotgun (WGS) entry which is preliminary data.</text>
</comment>
<gene>
    <name evidence="2" type="ORF">ABJI51_16090</name>
</gene>
<name>A0ABV0LE75_9PSEU</name>
<evidence type="ECO:0000313" key="2">
    <source>
        <dbReference type="EMBL" id="MEQ0560608.1"/>
    </source>
</evidence>